<feature type="domain" description="Peptidase C51" evidence="3">
    <location>
        <begin position="45"/>
        <end position="188"/>
    </location>
</feature>
<evidence type="ECO:0000256" key="2">
    <source>
        <dbReference type="SAM" id="SignalP"/>
    </source>
</evidence>
<feature type="chain" id="PRO_5001537289" description="Peptidase C51 domain-containing protein" evidence="2">
    <location>
        <begin position="22"/>
        <end position="252"/>
    </location>
</feature>
<proteinExistence type="predicted"/>
<evidence type="ECO:0000256" key="1">
    <source>
        <dbReference type="SAM" id="Phobius"/>
    </source>
</evidence>
<dbReference type="OrthoDB" id="299748at2759"/>
<dbReference type="Pfam" id="PF05257">
    <property type="entry name" value="CHAP"/>
    <property type="match status" value="1"/>
</dbReference>
<dbReference type="SUPFAM" id="SSF54001">
    <property type="entry name" value="Cysteine proteinases"/>
    <property type="match status" value="1"/>
</dbReference>
<dbReference type="AlphaFoldDB" id="A0A024T9X7"/>
<dbReference type="STRING" id="157072.A0A024T9X7"/>
<feature type="signal peptide" evidence="2">
    <location>
        <begin position="1"/>
        <end position="21"/>
    </location>
</feature>
<evidence type="ECO:0000259" key="3">
    <source>
        <dbReference type="PROSITE" id="PS50911"/>
    </source>
</evidence>
<protein>
    <recommendedName>
        <fullName evidence="3">Peptidase C51 domain-containing protein</fullName>
    </recommendedName>
</protein>
<dbReference type="EMBL" id="KI914019">
    <property type="protein sequence ID" value="ETV90925.1"/>
    <property type="molecule type" value="Genomic_DNA"/>
</dbReference>
<accession>A0A024T9X7</accession>
<organism evidence="4">
    <name type="scientific">Aphanomyces invadans</name>
    <dbReference type="NCBI Taxonomy" id="157072"/>
    <lineage>
        <taxon>Eukaryota</taxon>
        <taxon>Sar</taxon>
        <taxon>Stramenopiles</taxon>
        <taxon>Oomycota</taxon>
        <taxon>Saprolegniomycetes</taxon>
        <taxon>Saprolegniales</taxon>
        <taxon>Verrucalvaceae</taxon>
        <taxon>Aphanomyces</taxon>
    </lineage>
</organism>
<dbReference type="eggNOG" id="ENOG502S2KT">
    <property type="taxonomic scope" value="Eukaryota"/>
</dbReference>
<keyword evidence="2" id="KW-0732">Signal</keyword>
<keyword evidence="1" id="KW-0472">Membrane</keyword>
<gene>
    <name evidence="4" type="ORF">H310_14411</name>
</gene>
<dbReference type="VEuPathDB" id="FungiDB:H310_14411"/>
<reference evidence="4" key="1">
    <citation type="submission" date="2013-12" db="EMBL/GenBank/DDBJ databases">
        <title>The Genome Sequence of Aphanomyces invadans NJM9701.</title>
        <authorList>
            <consortium name="The Broad Institute Genomics Platform"/>
            <person name="Russ C."/>
            <person name="Tyler B."/>
            <person name="van West P."/>
            <person name="Dieguez-Uribeondo J."/>
            <person name="Young S.K."/>
            <person name="Zeng Q."/>
            <person name="Gargeya S."/>
            <person name="Fitzgerald M."/>
            <person name="Abouelleil A."/>
            <person name="Alvarado L."/>
            <person name="Chapman S.B."/>
            <person name="Gainer-Dewar J."/>
            <person name="Goldberg J."/>
            <person name="Griggs A."/>
            <person name="Gujja S."/>
            <person name="Hansen M."/>
            <person name="Howarth C."/>
            <person name="Imamovic A."/>
            <person name="Ireland A."/>
            <person name="Larimer J."/>
            <person name="McCowan C."/>
            <person name="Murphy C."/>
            <person name="Pearson M."/>
            <person name="Poon T.W."/>
            <person name="Priest M."/>
            <person name="Roberts A."/>
            <person name="Saif S."/>
            <person name="Shea T."/>
            <person name="Sykes S."/>
            <person name="Wortman J."/>
            <person name="Nusbaum C."/>
            <person name="Birren B."/>
        </authorList>
    </citation>
    <scope>NUCLEOTIDE SEQUENCE [LARGE SCALE GENOMIC DNA]</scope>
    <source>
        <strain evidence="4">NJM9701</strain>
    </source>
</reference>
<name>A0A024T9X7_9STRA</name>
<feature type="transmembrane region" description="Helical" evidence="1">
    <location>
        <begin position="219"/>
        <end position="240"/>
    </location>
</feature>
<dbReference type="InterPro" id="IPR007921">
    <property type="entry name" value="CHAP_dom"/>
</dbReference>
<dbReference type="InterPro" id="IPR038765">
    <property type="entry name" value="Papain-like_cys_pep_sf"/>
</dbReference>
<sequence>MGRRRSAFLVFLSVAICAVASLHWAPFGTILGVTDGNVEVYSCHLDPGQEALDQASNYVNGTYTGVQWQCVELARRYLLVNYGVVFGDVDYAFQIFDLDTVDKVSDGSKFALNKFVNGGSMRPERGSLLIWDPTGEMAITGHVAVVVDVTDSYVDIVEQNVEDTIWPTGQLYSRRLKVKQNSSSYFVEKWYNDEHLLGWVTVDLSKPVVPLNSMATSSLLPTSFVLSILGVSAAVAFVVFRKRRLRDYDLVH</sequence>
<dbReference type="RefSeq" id="XP_008880490.1">
    <property type="nucleotide sequence ID" value="XM_008882268.1"/>
</dbReference>
<dbReference type="GeneID" id="20091461"/>
<dbReference type="PANTHER" id="PTHR30094">
    <property type="entry name" value="BIFUNCTIONAL GLUTATHIONYLSPERMIDINE SYNTHETASE/AMIDASE-RELATED"/>
    <property type="match status" value="1"/>
</dbReference>
<dbReference type="PANTHER" id="PTHR30094:SF0">
    <property type="entry name" value="BIFUNCTIONAL GLUTATHIONYLSPERMIDINE SYNTHETASE_AMIDASE-RELATED"/>
    <property type="match status" value="1"/>
</dbReference>
<dbReference type="Gene3D" id="3.90.1720.10">
    <property type="entry name" value="endopeptidase domain like (from Nostoc punctiforme)"/>
    <property type="match status" value="1"/>
</dbReference>
<keyword evidence="1" id="KW-0812">Transmembrane</keyword>
<dbReference type="InterPro" id="IPR051705">
    <property type="entry name" value="Gsp_Synthetase/Amidase"/>
</dbReference>
<dbReference type="PROSITE" id="PS50911">
    <property type="entry name" value="CHAP"/>
    <property type="match status" value="1"/>
</dbReference>
<dbReference type="GO" id="GO:0016874">
    <property type="term" value="F:ligase activity"/>
    <property type="evidence" value="ECO:0007669"/>
    <property type="project" value="TreeGrafter"/>
</dbReference>
<evidence type="ECO:0000313" key="4">
    <source>
        <dbReference type="EMBL" id="ETV90925.1"/>
    </source>
</evidence>
<keyword evidence="1" id="KW-1133">Transmembrane helix</keyword>